<reference evidence="2" key="1">
    <citation type="journal article" date="2018" name="Genome Announc.">
        <title>Complete genome sequence of a Dickeya fangzhongdai type strain causing bleeding canker of pear tree trunks.</title>
        <authorList>
            <person name="Zhao Y."/>
            <person name="Tian Y."/>
            <person name="Li X."/>
            <person name="Hu B."/>
        </authorList>
    </citation>
    <scope>NUCLEOTIDE SEQUENCE [LARGE SCALE GENOMIC DNA]</scope>
    <source>
        <strain evidence="2">DSM 101947</strain>
    </source>
</reference>
<dbReference type="GeneID" id="66564747"/>
<name>A0A2K8QLH4_9GAMM</name>
<dbReference type="AlphaFoldDB" id="A0A2K8QLH4"/>
<dbReference type="KEGG" id="dfn:CVE23_10425"/>
<dbReference type="EMBL" id="CP025003">
    <property type="protein sequence ID" value="ATZ94343.1"/>
    <property type="molecule type" value="Genomic_DNA"/>
</dbReference>
<sequence>MFAIAELILQHHYFPQGDWREASLVPDEYTRRQMRRFGLQLVAFGNTWRFYGGAITGRAAFLQYYATLADAQPFRFWVVQPRPYFVLITDMPLDWQGVLGFSSQRVMSEGAAQDTAQLIAGAPASDDAPDGAVAEICCHPDDLATRQSYAVSLQPRATTWEYRVIPRGQIRLQGPTVVDTSGQVAFSSPAALTAESGESDGWVTRSMSAIAFQQVPAQRLSLMDSQLADTPDGGARQRRILSALPTPTGTQPFTHRADDNLPVSVMYVYV</sequence>
<proteinExistence type="predicted"/>
<accession>A0A2K8QLH4</accession>
<evidence type="ECO:0000313" key="1">
    <source>
        <dbReference type="EMBL" id="ATZ94343.1"/>
    </source>
</evidence>
<gene>
    <name evidence="1" type="ORF">CVE23_10425</name>
</gene>
<organism evidence="1 2">
    <name type="scientific">Dickeya fangzhongdai</name>
    <dbReference type="NCBI Taxonomy" id="1778540"/>
    <lineage>
        <taxon>Bacteria</taxon>
        <taxon>Pseudomonadati</taxon>
        <taxon>Pseudomonadota</taxon>
        <taxon>Gammaproteobacteria</taxon>
        <taxon>Enterobacterales</taxon>
        <taxon>Pectobacteriaceae</taxon>
        <taxon>Dickeya</taxon>
    </lineage>
</organism>
<protein>
    <submittedName>
        <fullName evidence="1">Uncharacterized protein</fullName>
    </submittedName>
</protein>
<dbReference type="RefSeq" id="WP_100849488.1">
    <property type="nucleotide sequence ID" value="NZ_BMJF01000001.1"/>
</dbReference>
<dbReference type="Proteomes" id="UP000231901">
    <property type="component" value="Chromosome"/>
</dbReference>
<keyword evidence="2" id="KW-1185">Reference proteome</keyword>
<evidence type="ECO:0000313" key="2">
    <source>
        <dbReference type="Proteomes" id="UP000231901"/>
    </source>
</evidence>